<accession>A0ABM6Z0E7</accession>
<dbReference type="PANTHER" id="PTHR33751:SF9">
    <property type="entry name" value="CYTOCHROME C4"/>
    <property type="match status" value="1"/>
</dbReference>
<dbReference type="InterPro" id="IPR036909">
    <property type="entry name" value="Cyt_c-like_dom_sf"/>
</dbReference>
<feature type="domain" description="Cytochrome c" evidence="7">
    <location>
        <begin position="20"/>
        <end position="107"/>
    </location>
</feature>
<dbReference type="PROSITE" id="PS51007">
    <property type="entry name" value="CYTC"/>
    <property type="match status" value="1"/>
</dbReference>
<dbReference type="SUPFAM" id="SSF46626">
    <property type="entry name" value="Cytochrome c"/>
    <property type="match status" value="1"/>
</dbReference>
<keyword evidence="3 6" id="KW-0479">Metal-binding</keyword>
<dbReference type="EMBL" id="CP032094">
    <property type="protein sequence ID" value="AXY03599.1"/>
    <property type="molecule type" value="Genomic_DNA"/>
</dbReference>
<organism evidence="8 9">
    <name type="scientific">Vibrio alfacsensis</name>
    <dbReference type="NCBI Taxonomy" id="1074311"/>
    <lineage>
        <taxon>Bacteria</taxon>
        <taxon>Pseudomonadati</taxon>
        <taxon>Pseudomonadota</taxon>
        <taxon>Gammaproteobacteria</taxon>
        <taxon>Vibrionales</taxon>
        <taxon>Vibrionaceae</taxon>
        <taxon>Vibrio</taxon>
    </lineage>
</organism>
<dbReference type="Pfam" id="PF00034">
    <property type="entry name" value="Cytochrom_C"/>
    <property type="match status" value="1"/>
</dbReference>
<evidence type="ECO:0000256" key="4">
    <source>
        <dbReference type="ARBA" id="ARBA00022982"/>
    </source>
</evidence>
<dbReference type="InterPro" id="IPR050597">
    <property type="entry name" value="Cytochrome_c_Oxidase_Subunit"/>
</dbReference>
<evidence type="ECO:0000256" key="6">
    <source>
        <dbReference type="PROSITE-ProRule" id="PRU00433"/>
    </source>
</evidence>
<proteinExistence type="predicted"/>
<evidence type="ECO:0000256" key="2">
    <source>
        <dbReference type="ARBA" id="ARBA00022617"/>
    </source>
</evidence>
<gene>
    <name evidence="8" type="ORF">D1115_15385</name>
</gene>
<dbReference type="Proteomes" id="UP000262832">
    <property type="component" value="Chromosome II"/>
</dbReference>
<evidence type="ECO:0000256" key="5">
    <source>
        <dbReference type="ARBA" id="ARBA00023004"/>
    </source>
</evidence>
<keyword evidence="9" id="KW-1185">Reference proteome</keyword>
<dbReference type="Gene3D" id="1.10.760.10">
    <property type="entry name" value="Cytochrome c-like domain"/>
    <property type="match status" value="1"/>
</dbReference>
<evidence type="ECO:0000313" key="9">
    <source>
        <dbReference type="Proteomes" id="UP000262832"/>
    </source>
</evidence>
<evidence type="ECO:0000256" key="1">
    <source>
        <dbReference type="ARBA" id="ARBA00022448"/>
    </source>
</evidence>
<evidence type="ECO:0000313" key="8">
    <source>
        <dbReference type="EMBL" id="AXY03599.1"/>
    </source>
</evidence>
<evidence type="ECO:0000256" key="3">
    <source>
        <dbReference type="ARBA" id="ARBA00022723"/>
    </source>
</evidence>
<keyword evidence="2 6" id="KW-0349">Heme</keyword>
<name>A0ABM6Z0E7_9VIBR</name>
<reference evidence="8 9" key="1">
    <citation type="submission" date="2018-08" db="EMBL/GenBank/DDBJ databases">
        <title>Genomic taxonomy of the Vibrionaceae family.</title>
        <authorList>
            <person name="Gomez-Gil B."/>
            <person name="Tanaka M."/>
            <person name="Sawabe T."/>
            <person name="Enciso-Ibarra K."/>
        </authorList>
    </citation>
    <scope>NUCLEOTIDE SEQUENCE [LARGE SCALE GENOMIC DNA]</scope>
    <source>
        <strain evidence="8 9">CAIM 1831</strain>
    </source>
</reference>
<protein>
    <recommendedName>
        <fullName evidence="7">Cytochrome c domain-containing protein</fullName>
    </recommendedName>
</protein>
<sequence length="109" mass="12277">MALIAINLLPLSLAHAQSDPIYDQGEALYINPGRGGCGQCHGVSGNEPVMPLYPKIGGQSEQYLYNQMIDYREKRRKNGLYIPMEVAMQPFNDEEIRAMAVYLAKQRVF</sequence>
<evidence type="ECO:0000259" key="7">
    <source>
        <dbReference type="PROSITE" id="PS51007"/>
    </source>
</evidence>
<keyword evidence="4" id="KW-0249">Electron transport</keyword>
<keyword evidence="5 6" id="KW-0408">Iron</keyword>
<keyword evidence="1" id="KW-0813">Transport</keyword>
<dbReference type="InterPro" id="IPR009056">
    <property type="entry name" value="Cyt_c-like_dom"/>
</dbReference>
<dbReference type="PANTHER" id="PTHR33751">
    <property type="entry name" value="CBB3-TYPE CYTOCHROME C OXIDASE SUBUNIT FIXP"/>
    <property type="match status" value="1"/>
</dbReference>